<dbReference type="GO" id="GO:0005737">
    <property type="term" value="C:cytoplasm"/>
    <property type="evidence" value="ECO:0007669"/>
    <property type="project" value="TreeGrafter"/>
</dbReference>
<evidence type="ECO:0000256" key="3">
    <source>
        <dbReference type="ARBA" id="ARBA00022898"/>
    </source>
</evidence>
<dbReference type="InterPro" id="IPR022278">
    <property type="entry name" value="Pser_aminoTfrase"/>
</dbReference>
<keyword evidence="3" id="KW-0663">Pyridoxal phosphate</keyword>
<keyword evidence="10" id="KW-1185">Reference proteome</keyword>
<dbReference type="GO" id="GO:0006564">
    <property type="term" value="P:L-serine biosynthetic process"/>
    <property type="evidence" value="ECO:0007669"/>
    <property type="project" value="InterPro"/>
</dbReference>
<proteinExistence type="inferred from homology"/>
<dbReference type="PANTHER" id="PTHR43247">
    <property type="entry name" value="PHOSPHOSERINE AMINOTRANSFERASE"/>
    <property type="match status" value="1"/>
</dbReference>
<evidence type="ECO:0000256" key="2">
    <source>
        <dbReference type="ARBA" id="ARBA00022679"/>
    </source>
</evidence>
<dbReference type="PROSITE" id="PS00595">
    <property type="entry name" value="AA_TRANSFER_CLASS_5"/>
    <property type="match status" value="1"/>
</dbReference>
<comment type="cofactor">
    <cofactor evidence="1 7">
        <name>pyridoxal 5'-phosphate</name>
        <dbReference type="ChEBI" id="CHEBI:597326"/>
    </cofactor>
</comment>
<evidence type="ECO:0000256" key="7">
    <source>
        <dbReference type="RuleBase" id="RU004504"/>
    </source>
</evidence>
<gene>
    <name evidence="9" type="ORF">PPACK8108_LOCUS5848</name>
</gene>
<dbReference type="GO" id="GO:0030170">
    <property type="term" value="F:pyridoxal phosphate binding"/>
    <property type="evidence" value="ECO:0007669"/>
    <property type="project" value="TreeGrafter"/>
</dbReference>
<dbReference type="GO" id="GO:0004648">
    <property type="term" value="F:O-phospho-L-serine:2-oxoglutarate aminotransferase activity"/>
    <property type="evidence" value="ECO:0007669"/>
    <property type="project" value="UniProtKB-EC"/>
</dbReference>
<dbReference type="EMBL" id="CALTRL010001136">
    <property type="protein sequence ID" value="CAH7671086.1"/>
    <property type="molecule type" value="Genomic_DNA"/>
</dbReference>
<evidence type="ECO:0000256" key="6">
    <source>
        <dbReference type="RuleBase" id="RU004075"/>
    </source>
</evidence>
<comment type="similarity">
    <text evidence="6">Belongs to the class-V pyridoxal-phosphate-dependent aminotransferase family.</text>
</comment>
<comment type="pathway">
    <text evidence="4">Amino-acid biosynthesis.</text>
</comment>
<dbReference type="Proteomes" id="UP001153365">
    <property type="component" value="Unassembled WGS sequence"/>
</dbReference>
<dbReference type="Gene3D" id="3.40.640.10">
    <property type="entry name" value="Type I PLP-dependent aspartate aminotransferase-like (Major domain)"/>
    <property type="match status" value="1"/>
</dbReference>
<dbReference type="InterPro" id="IPR015421">
    <property type="entry name" value="PyrdxlP-dep_Trfase_major"/>
</dbReference>
<comment type="catalytic activity">
    <reaction evidence="5">
        <text>O-phospho-L-serine + 2-oxoglutarate = 3-phosphooxypyruvate + L-glutamate</text>
        <dbReference type="Rhea" id="RHEA:14329"/>
        <dbReference type="ChEBI" id="CHEBI:16810"/>
        <dbReference type="ChEBI" id="CHEBI:18110"/>
        <dbReference type="ChEBI" id="CHEBI:29985"/>
        <dbReference type="ChEBI" id="CHEBI:57524"/>
        <dbReference type="EC" id="2.6.1.52"/>
    </reaction>
</comment>
<dbReference type="InterPro" id="IPR000192">
    <property type="entry name" value="Aminotrans_V_dom"/>
</dbReference>
<dbReference type="InterPro" id="IPR015424">
    <property type="entry name" value="PyrdxlP-dep_Trfase"/>
</dbReference>
<sequence length="386" mass="42004">MMVYECSLLGDGRFGIDFDLGLARVRAHPVLSVLEMLNQSCMKAVKVLVKSVEDQDCASEVGSKVEPVKSSSSDVPADKFSGIGFASQPNPVSQVNCPPSAAPTAGAYCPFSDASPFSNTYLYDYLLKQGLFEVARLFVTNGADLELAEGPKARISVAANPILNIHKRCQSDGSLDFSSSSPTLAHSHSNDYLVTGTWSQKAADEAKRLGCSVNILTDSRQYSHDLKTFDSIPDQSTWKFGDHNLAFIYYCDNETVNGVEFTDEGILGGSGLPKNYEDVLIVVDMSSNILTRCIPTRLWDRVGVIFGGAQKNMGPSGLTVVVVRKDLMEVMEVVHLSYCLMMGGDAQDGNQNVHTWLLGLVLLEYSCLCYGAFDPSLGEGLIRRCW</sequence>
<feature type="domain" description="Aminotransferase class V" evidence="8">
    <location>
        <begin position="192"/>
        <end position="335"/>
    </location>
</feature>
<accession>A0AAV0AR99</accession>
<dbReference type="SUPFAM" id="SSF53383">
    <property type="entry name" value="PLP-dependent transferases"/>
    <property type="match status" value="1"/>
</dbReference>
<protein>
    <submittedName>
        <fullName evidence="9">Pyridoxal phosphate-dependent transferase</fullName>
    </submittedName>
</protein>
<evidence type="ECO:0000259" key="8">
    <source>
        <dbReference type="Pfam" id="PF00266"/>
    </source>
</evidence>
<organism evidence="9 10">
    <name type="scientific">Phakopsora pachyrhizi</name>
    <name type="common">Asian soybean rust disease fungus</name>
    <dbReference type="NCBI Taxonomy" id="170000"/>
    <lineage>
        <taxon>Eukaryota</taxon>
        <taxon>Fungi</taxon>
        <taxon>Dikarya</taxon>
        <taxon>Basidiomycota</taxon>
        <taxon>Pucciniomycotina</taxon>
        <taxon>Pucciniomycetes</taxon>
        <taxon>Pucciniales</taxon>
        <taxon>Phakopsoraceae</taxon>
        <taxon>Phakopsora</taxon>
    </lineage>
</organism>
<evidence type="ECO:0000313" key="10">
    <source>
        <dbReference type="Proteomes" id="UP001153365"/>
    </source>
</evidence>
<evidence type="ECO:0000256" key="4">
    <source>
        <dbReference type="ARBA" id="ARBA00029440"/>
    </source>
</evidence>
<dbReference type="InterPro" id="IPR020578">
    <property type="entry name" value="Aminotrans_V_PyrdxlP_BS"/>
</dbReference>
<dbReference type="AlphaFoldDB" id="A0AAV0AR99"/>
<dbReference type="PANTHER" id="PTHR43247:SF1">
    <property type="entry name" value="PHOSPHOSERINE AMINOTRANSFERASE"/>
    <property type="match status" value="1"/>
</dbReference>
<comment type="caution">
    <text evidence="9">The sequence shown here is derived from an EMBL/GenBank/DDBJ whole genome shotgun (WGS) entry which is preliminary data.</text>
</comment>
<reference evidence="9" key="1">
    <citation type="submission" date="2022-06" db="EMBL/GenBank/DDBJ databases">
        <authorList>
            <consortium name="SYNGENTA / RWTH Aachen University"/>
        </authorList>
    </citation>
    <scope>NUCLEOTIDE SEQUENCE</scope>
</reference>
<evidence type="ECO:0000256" key="5">
    <source>
        <dbReference type="ARBA" id="ARBA00049007"/>
    </source>
</evidence>
<keyword evidence="2 9" id="KW-0808">Transferase</keyword>
<evidence type="ECO:0000256" key="1">
    <source>
        <dbReference type="ARBA" id="ARBA00001933"/>
    </source>
</evidence>
<evidence type="ECO:0000313" key="9">
    <source>
        <dbReference type="EMBL" id="CAH7671086.1"/>
    </source>
</evidence>
<name>A0AAV0AR99_PHAPC</name>
<dbReference type="Pfam" id="PF00266">
    <property type="entry name" value="Aminotran_5"/>
    <property type="match status" value="1"/>
</dbReference>